<evidence type="ECO:0000313" key="5">
    <source>
        <dbReference type="EMBL" id="WED63133.1"/>
    </source>
</evidence>
<dbReference type="GO" id="GO:0005829">
    <property type="term" value="C:cytosol"/>
    <property type="evidence" value="ECO:0007669"/>
    <property type="project" value="TreeGrafter"/>
</dbReference>
<evidence type="ECO:0000313" key="6">
    <source>
        <dbReference type="Proteomes" id="UP001218638"/>
    </source>
</evidence>
<evidence type="ECO:0000256" key="1">
    <source>
        <dbReference type="ARBA" id="ARBA00023015"/>
    </source>
</evidence>
<dbReference type="PRINTS" id="PR00032">
    <property type="entry name" value="HTHARAC"/>
</dbReference>
<feature type="domain" description="HTH araC/xylS-type" evidence="4">
    <location>
        <begin position="247"/>
        <end position="329"/>
    </location>
</feature>
<proteinExistence type="predicted"/>
<dbReference type="EMBL" id="CP119075">
    <property type="protein sequence ID" value="WED63133.1"/>
    <property type="molecule type" value="Genomic_DNA"/>
</dbReference>
<accession>A0AAE9ZXQ8</accession>
<keyword evidence="3" id="KW-0804">Transcription</keyword>
<dbReference type="InterPro" id="IPR018060">
    <property type="entry name" value="HTH_AraC"/>
</dbReference>
<dbReference type="PANTHER" id="PTHR47894:SF1">
    <property type="entry name" value="HTH-TYPE TRANSCRIPTIONAL REGULATOR VQSM"/>
    <property type="match status" value="1"/>
</dbReference>
<dbReference type="AlphaFoldDB" id="A0AAE9ZXQ8"/>
<sequence>MGKITSLFVRKVLGVASGDFDPRAVLRGVGIDPDAPPDPKLMVADTDYYAFLRQLVRDDTAGTTLPLRAGAAMRCDDYGAFGLAWKSATNLRESFGRAERYARVLTSVSTYQLESTEGGALMRLNRAGERHLGMRLSNEATLASIVSISREVASAPFNPRAVFFQHAAPATVADHEIYFGCPVHFGAEYDALLVSAASLSTPNVLGDAGISRFFESHLAVEVSQLADEETWDRRVRDQIARALSGGIPVINHVAQRLGMSGRTLQRRLRQSGHSYNALVDESRRQLAERLLAQTDYSLAEVAFMTGFSEQSAFSRAFKRWAGQTPRSYRIRFTD</sequence>
<dbReference type="SUPFAM" id="SSF46689">
    <property type="entry name" value="Homeodomain-like"/>
    <property type="match status" value="1"/>
</dbReference>
<dbReference type="GO" id="GO:0000976">
    <property type="term" value="F:transcription cis-regulatory region binding"/>
    <property type="evidence" value="ECO:0007669"/>
    <property type="project" value="TreeGrafter"/>
</dbReference>
<dbReference type="Gene3D" id="1.10.10.60">
    <property type="entry name" value="Homeodomain-like"/>
    <property type="match status" value="1"/>
</dbReference>
<evidence type="ECO:0000259" key="4">
    <source>
        <dbReference type="SMART" id="SM00342"/>
    </source>
</evidence>
<dbReference type="Pfam" id="PF12833">
    <property type="entry name" value="HTH_18"/>
    <property type="match status" value="1"/>
</dbReference>
<evidence type="ECO:0000256" key="2">
    <source>
        <dbReference type="ARBA" id="ARBA00023125"/>
    </source>
</evidence>
<dbReference type="RefSeq" id="WP_330927539.1">
    <property type="nucleotide sequence ID" value="NZ_CP119075.1"/>
</dbReference>
<dbReference type="InterPro" id="IPR020449">
    <property type="entry name" value="Tscrpt_reg_AraC-type_HTH"/>
</dbReference>
<organism evidence="5 6">
    <name type="scientific">Synoicihabitans lomoniglobus</name>
    <dbReference type="NCBI Taxonomy" id="2909285"/>
    <lineage>
        <taxon>Bacteria</taxon>
        <taxon>Pseudomonadati</taxon>
        <taxon>Verrucomicrobiota</taxon>
        <taxon>Opitutia</taxon>
        <taxon>Opitutales</taxon>
        <taxon>Opitutaceae</taxon>
        <taxon>Synoicihabitans</taxon>
    </lineage>
</organism>
<dbReference type="KEGG" id="slom:PXH66_12410"/>
<keyword evidence="6" id="KW-1185">Reference proteome</keyword>
<dbReference type="GO" id="GO:0003700">
    <property type="term" value="F:DNA-binding transcription factor activity"/>
    <property type="evidence" value="ECO:0007669"/>
    <property type="project" value="InterPro"/>
</dbReference>
<reference evidence="5" key="1">
    <citation type="submission" date="2023-03" db="EMBL/GenBank/DDBJ databases">
        <title>Lomoglobus Profundus gen. nov., sp. nov., a novel member of the phylum Verrucomicrobia, isolated from deep-marine sediment of South China Sea.</title>
        <authorList>
            <person name="Ahmad T."/>
            <person name="Ishaq S.E."/>
            <person name="Wang F."/>
        </authorList>
    </citation>
    <scope>NUCLEOTIDE SEQUENCE</scope>
    <source>
        <strain evidence="5">LMO-M01</strain>
    </source>
</reference>
<dbReference type="SMART" id="SM00342">
    <property type="entry name" value="HTH_ARAC"/>
    <property type="match status" value="1"/>
</dbReference>
<name>A0AAE9ZXQ8_9BACT</name>
<evidence type="ECO:0000256" key="3">
    <source>
        <dbReference type="ARBA" id="ARBA00023163"/>
    </source>
</evidence>
<dbReference type="InterPro" id="IPR009057">
    <property type="entry name" value="Homeodomain-like_sf"/>
</dbReference>
<dbReference type="Pfam" id="PF12625">
    <property type="entry name" value="Arabinose_bd"/>
    <property type="match status" value="1"/>
</dbReference>
<dbReference type="InterPro" id="IPR032687">
    <property type="entry name" value="AraC-type_N"/>
</dbReference>
<gene>
    <name evidence="5" type="ORF">PXH66_12410</name>
</gene>
<protein>
    <submittedName>
        <fullName evidence="5">AraC family transcriptional regulator</fullName>
    </submittedName>
</protein>
<dbReference type="Proteomes" id="UP001218638">
    <property type="component" value="Chromosome"/>
</dbReference>
<keyword evidence="2" id="KW-0238">DNA-binding</keyword>
<keyword evidence="1" id="KW-0805">Transcription regulation</keyword>
<dbReference type="PANTHER" id="PTHR47894">
    <property type="entry name" value="HTH-TYPE TRANSCRIPTIONAL REGULATOR GADX"/>
    <property type="match status" value="1"/>
</dbReference>